<sequence>MWPDSSVPVCC</sequence>
<dbReference type="EnsemblMetazoa" id="AQUA014254-RA">
    <property type="protein sequence ID" value="AQUA014254-PA"/>
    <property type="gene ID" value="AQUA014254"/>
</dbReference>
<name>A0A182XQW9_ANOQN</name>
<dbReference type="Proteomes" id="UP000076407">
    <property type="component" value="Unassembled WGS sequence"/>
</dbReference>
<evidence type="ECO:0000313" key="2">
    <source>
        <dbReference type="Proteomes" id="UP000076407"/>
    </source>
</evidence>
<accession>A0A182XQW9</accession>
<dbReference type="VEuPathDB" id="VectorBase:AQUA014254"/>
<proteinExistence type="predicted"/>
<keyword evidence="2" id="KW-1185">Reference proteome</keyword>
<protein>
    <submittedName>
        <fullName evidence="1">Uncharacterized protein</fullName>
    </submittedName>
</protein>
<reference evidence="1" key="1">
    <citation type="submission" date="2020-05" db="UniProtKB">
        <authorList>
            <consortium name="EnsemblMetazoa"/>
        </authorList>
    </citation>
    <scope>IDENTIFICATION</scope>
    <source>
        <strain evidence="1">SANGQUA</strain>
    </source>
</reference>
<evidence type="ECO:0000313" key="1">
    <source>
        <dbReference type="EnsemblMetazoa" id="AQUA014254-PA"/>
    </source>
</evidence>
<organism evidence="1 2">
    <name type="scientific">Anopheles quadriannulatus</name>
    <name type="common">Mosquito</name>
    <dbReference type="NCBI Taxonomy" id="34691"/>
    <lineage>
        <taxon>Eukaryota</taxon>
        <taxon>Metazoa</taxon>
        <taxon>Ecdysozoa</taxon>
        <taxon>Arthropoda</taxon>
        <taxon>Hexapoda</taxon>
        <taxon>Insecta</taxon>
        <taxon>Pterygota</taxon>
        <taxon>Neoptera</taxon>
        <taxon>Endopterygota</taxon>
        <taxon>Diptera</taxon>
        <taxon>Nematocera</taxon>
        <taxon>Culicoidea</taxon>
        <taxon>Culicidae</taxon>
        <taxon>Anophelinae</taxon>
        <taxon>Anopheles</taxon>
    </lineage>
</organism>